<evidence type="ECO:0000313" key="2">
    <source>
        <dbReference type="EMBL" id="CAH1720494.1"/>
    </source>
</evidence>
<evidence type="ECO:0000256" key="1">
    <source>
        <dbReference type="SAM" id="MobiDB-lite"/>
    </source>
</evidence>
<protein>
    <submittedName>
        <fullName evidence="2">Uncharacterized protein</fullName>
    </submittedName>
</protein>
<dbReference type="Proteomes" id="UP001154329">
    <property type="component" value="Chromosome 2"/>
</dbReference>
<reference evidence="2" key="1">
    <citation type="submission" date="2022-02" db="EMBL/GenBank/DDBJ databases">
        <authorList>
            <person name="King R."/>
        </authorList>
    </citation>
    <scope>NUCLEOTIDE SEQUENCE</scope>
</reference>
<accession>A0A9P0IWD2</accession>
<proteinExistence type="predicted"/>
<dbReference type="EMBL" id="OU899035">
    <property type="protein sequence ID" value="CAH1720494.1"/>
    <property type="molecule type" value="Genomic_DNA"/>
</dbReference>
<dbReference type="AlphaFoldDB" id="A0A9P0IWD2"/>
<reference evidence="2" key="2">
    <citation type="submission" date="2022-10" db="EMBL/GenBank/DDBJ databases">
        <authorList>
            <consortium name="ENA_rothamsted_submissions"/>
            <consortium name="culmorum"/>
            <person name="King R."/>
        </authorList>
    </citation>
    <scope>NUCLEOTIDE SEQUENCE</scope>
</reference>
<evidence type="ECO:0000313" key="3">
    <source>
        <dbReference type="Proteomes" id="UP001154329"/>
    </source>
</evidence>
<name>A0A9P0IWD2_APHGO</name>
<keyword evidence="3" id="KW-1185">Reference proteome</keyword>
<organism evidence="2 3">
    <name type="scientific">Aphis gossypii</name>
    <name type="common">Cotton aphid</name>
    <dbReference type="NCBI Taxonomy" id="80765"/>
    <lineage>
        <taxon>Eukaryota</taxon>
        <taxon>Metazoa</taxon>
        <taxon>Ecdysozoa</taxon>
        <taxon>Arthropoda</taxon>
        <taxon>Hexapoda</taxon>
        <taxon>Insecta</taxon>
        <taxon>Pterygota</taxon>
        <taxon>Neoptera</taxon>
        <taxon>Paraneoptera</taxon>
        <taxon>Hemiptera</taxon>
        <taxon>Sternorrhyncha</taxon>
        <taxon>Aphidomorpha</taxon>
        <taxon>Aphidoidea</taxon>
        <taxon>Aphididae</taxon>
        <taxon>Aphidini</taxon>
        <taxon>Aphis</taxon>
        <taxon>Aphis</taxon>
    </lineage>
</organism>
<sequence>MPLTDESGNIAVGCMHFLQPATASPALHCIADIRSPATYPNLHHCCRPRVPVIRVDAQHPVIRAVVRQSRPSRRRPNLTSRSGPSRYKCRSAPQSVYDTIRPPKKHDREKPDINNILTYTAVHDYALSVSFLPFVVHLSERSSSLTSL</sequence>
<gene>
    <name evidence="2" type="ORF">APHIGO_LOCUS4008</name>
</gene>
<feature type="region of interest" description="Disordered" evidence="1">
    <location>
        <begin position="68"/>
        <end position="92"/>
    </location>
</feature>